<dbReference type="OrthoDB" id="9905282at2"/>
<comment type="caution">
    <text evidence="1">The sequence shown here is derived from an EMBL/GenBank/DDBJ whole genome shotgun (WGS) entry which is preliminary data.</text>
</comment>
<keyword evidence="2" id="KW-1185">Reference proteome</keyword>
<dbReference type="RefSeq" id="WP_135496630.1">
    <property type="nucleotide sequence ID" value="NZ_SRLD01000006.1"/>
</dbReference>
<protein>
    <submittedName>
        <fullName evidence="1">Uncharacterized protein</fullName>
    </submittedName>
</protein>
<evidence type="ECO:0000313" key="1">
    <source>
        <dbReference type="EMBL" id="TGE18671.1"/>
    </source>
</evidence>
<dbReference type="AlphaFoldDB" id="A0A4Z0PQJ1"/>
<gene>
    <name evidence="1" type="ORF">E5J99_05035</name>
</gene>
<accession>A0A4Z0PQJ1</accession>
<dbReference type="Proteomes" id="UP000297739">
    <property type="component" value="Unassembled WGS sequence"/>
</dbReference>
<proteinExistence type="predicted"/>
<name>A0A4Z0PQJ1_9BACT</name>
<reference evidence="1 2" key="1">
    <citation type="submission" date="2019-04" db="EMBL/GenBank/DDBJ databases">
        <authorList>
            <person name="Feng G."/>
            <person name="Zhang J."/>
            <person name="Zhu H."/>
        </authorList>
    </citation>
    <scope>NUCLEOTIDE SEQUENCE [LARGE SCALE GENOMIC DNA]</scope>
    <source>
        <strain evidence="1 2">JCM 17223</strain>
    </source>
</reference>
<dbReference type="EMBL" id="SRLD01000006">
    <property type="protein sequence ID" value="TGE18671.1"/>
    <property type="molecule type" value="Genomic_DNA"/>
</dbReference>
<organism evidence="1 2">
    <name type="scientific">Hymenobacter elongatus</name>
    <dbReference type="NCBI Taxonomy" id="877208"/>
    <lineage>
        <taxon>Bacteria</taxon>
        <taxon>Pseudomonadati</taxon>
        <taxon>Bacteroidota</taxon>
        <taxon>Cytophagia</taxon>
        <taxon>Cytophagales</taxon>
        <taxon>Hymenobacteraceae</taxon>
        <taxon>Hymenobacter</taxon>
    </lineage>
</organism>
<sequence>MLNELTTLRRLTLQLIKQLHAWELESPGTGRTPRALERMDTVLRTLRIILSLGGKLAEMVPGSSLEAQQECPMFWYQLETEIVSLHKRDSQLDGVVVEIQKAGIGTKASCNYARICVTSPLEDLLV</sequence>
<evidence type="ECO:0000313" key="2">
    <source>
        <dbReference type="Proteomes" id="UP000297739"/>
    </source>
</evidence>